<dbReference type="AlphaFoldDB" id="A0A5C8I032"/>
<comment type="caution">
    <text evidence="1">The sequence shown here is derived from an EMBL/GenBank/DDBJ whole genome shotgun (WGS) entry which is preliminary data.</text>
</comment>
<reference evidence="1 2" key="1">
    <citation type="submission" date="2019-08" db="EMBL/GenBank/DDBJ databases">
        <authorList>
            <person name="Dong K."/>
        </authorList>
    </citation>
    <scope>NUCLEOTIDE SEQUENCE [LARGE SCALE GENOMIC DNA]</scope>
    <source>
        <strain evidence="1 2">JCM14558</strain>
    </source>
</reference>
<name>A0A5C8I032_9MICO</name>
<dbReference type="EMBL" id="VRSV01000001">
    <property type="protein sequence ID" value="TXK12257.1"/>
    <property type="molecule type" value="Genomic_DNA"/>
</dbReference>
<keyword evidence="2" id="KW-1185">Reference proteome</keyword>
<evidence type="ECO:0000313" key="2">
    <source>
        <dbReference type="Proteomes" id="UP000321034"/>
    </source>
</evidence>
<dbReference type="Proteomes" id="UP000321034">
    <property type="component" value="Unassembled WGS sequence"/>
</dbReference>
<proteinExistence type="predicted"/>
<dbReference type="RefSeq" id="WP_147892996.1">
    <property type="nucleotide sequence ID" value="NZ_VRSV01000001.1"/>
</dbReference>
<dbReference type="OrthoDB" id="5067165at2"/>
<accession>A0A5C8I032</accession>
<gene>
    <name evidence="1" type="ORF">FVP77_01880</name>
</gene>
<evidence type="ECO:0000313" key="1">
    <source>
        <dbReference type="EMBL" id="TXK12257.1"/>
    </source>
</evidence>
<protein>
    <submittedName>
        <fullName evidence="1">Uncharacterized protein</fullName>
    </submittedName>
</protein>
<organism evidence="1 2">
    <name type="scientific">Microbacterium hatanonis</name>
    <dbReference type="NCBI Taxonomy" id="404366"/>
    <lineage>
        <taxon>Bacteria</taxon>
        <taxon>Bacillati</taxon>
        <taxon>Actinomycetota</taxon>
        <taxon>Actinomycetes</taxon>
        <taxon>Micrococcales</taxon>
        <taxon>Microbacteriaceae</taxon>
        <taxon>Microbacterium</taxon>
    </lineage>
</organism>
<sequence>MPESGAAAALAQAQEWLDAANLPPGAVRTDTPSASFNSYTGWPCGPYEELEGYWAIPKTTVVDVANWLIQNPTADLITTNFGPASEEWGPIDSAAVGYIPAVGSQEGIVYTLAKKDDGVAVRAEVAAQTDTATCPPLPDGGMYGAPGQG</sequence>